<dbReference type="EMBL" id="AP023440">
    <property type="protein sequence ID" value="BCL29427.1"/>
    <property type="molecule type" value="Genomic_DNA"/>
</dbReference>
<keyword evidence="2" id="KW-1185">Reference proteome</keyword>
<reference evidence="1 2" key="1">
    <citation type="journal article" date="2014" name="Int. J. Syst. Evol. Microbiol.">
        <title>Complete genome sequence of Corynebacterium casei LMG S-19264T (=DSM 44701T), isolated from a smear-ripened cheese.</title>
        <authorList>
            <consortium name="US DOE Joint Genome Institute (JGI-PGF)"/>
            <person name="Walter F."/>
            <person name="Albersmeier A."/>
            <person name="Kalinowski J."/>
            <person name="Ruckert C."/>
        </authorList>
    </citation>
    <scope>NUCLEOTIDE SEQUENCE [LARGE SCALE GENOMIC DNA]</scope>
    <source>
        <strain evidence="1 2">JCM 4677</strain>
    </source>
</reference>
<name>A0A7G1P6K9_9ACTN</name>
<sequence length="351" mass="38826">MLDVAGEDVAGDDGRNVSGAAPVTKVETKADADYRVVVGEECFDWRELTGSGLLDALDVLAELLEPLADGRRAAFMDPAYDTECRPSVTLQDALYSPDGVLPRDERVRLLKLLGKCKRVEPDEADLPQPVRVGDGPWHEPSWGTAHALARAAEGRAMSCLLAPYAKEPDWPSGWVTVTRTTEAGHDEVKTHVLRSPKDAPGFWRGLLTDESVAAEHFFTFTVDAFPQLLFADSLRLHHFKGTYAEVLPWLVKLLGALNDHFTGTLADCGGDLSQVMRRFDALGLDISPESANTKKNVKAWEQRNVDHEGATYRCDWHGKRLWDRDRVHFSLPIAAYDDRVLVGIFVGHLAT</sequence>
<proteinExistence type="predicted"/>
<protein>
    <submittedName>
        <fullName evidence="1">Uncharacterized protein</fullName>
    </submittedName>
</protein>
<gene>
    <name evidence="1" type="ORF">GCM10017557_42860</name>
</gene>
<organism evidence="1 2">
    <name type="scientific">Streptomyces aurantiacus</name>
    <dbReference type="NCBI Taxonomy" id="47760"/>
    <lineage>
        <taxon>Bacteria</taxon>
        <taxon>Bacillati</taxon>
        <taxon>Actinomycetota</taxon>
        <taxon>Actinomycetes</taxon>
        <taxon>Kitasatosporales</taxon>
        <taxon>Streptomycetaceae</taxon>
        <taxon>Streptomyces</taxon>
        <taxon>Streptomyces aurantiacus group</taxon>
    </lineage>
</organism>
<dbReference type="KEGG" id="sgm:GCM10017557_42860"/>
<dbReference type="Proteomes" id="UP000516444">
    <property type="component" value="Chromosome"/>
</dbReference>
<dbReference type="RefSeq" id="WP_246596455.1">
    <property type="nucleotide sequence ID" value="NZ_AP023440.1"/>
</dbReference>
<evidence type="ECO:0000313" key="1">
    <source>
        <dbReference type="EMBL" id="BCL29427.1"/>
    </source>
</evidence>
<evidence type="ECO:0000313" key="2">
    <source>
        <dbReference type="Proteomes" id="UP000516444"/>
    </source>
</evidence>
<accession>A0A7G1P6K9</accession>
<dbReference type="AlphaFoldDB" id="A0A7G1P6K9"/>